<dbReference type="RefSeq" id="WP_114843014.1">
    <property type="nucleotide sequence ID" value="NZ_CP031219.1"/>
</dbReference>
<organism evidence="1 2">
    <name type="scientific">Malaciobacter mytili LMG 24559</name>
    <dbReference type="NCBI Taxonomy" id="1032238"/>
    <lineage>
        <taxon>Bacteria</taxon>
        <taxon>Pseudomonadati</taxon>
        <taxon>Campylobacterota</taxon>
        <taxon>Epsilonproteobacteria</taxon>
        <taxon>Campylobacterales</taxon>
        <taxon>Arcobacteraceae</taxon>
        <taxon>Malaciobacter</taxon>
    </lineage>
</organism>
<dbReference type="SUPFAM" id="SSF52540">
    <property type="entry name" value="P-loop containing nucleoside triphosphate hydrolases"/>
    <property type="match status" value="1"/>
</dbReference>
<keyword evidence="2" id="KW-1185">Reference proteome</keyword>
<dbReference type="Pfam" id="PF24389">
    <property type="entry name" value="ORC-CDC6-like"/>
    <property type="match status" value="1"/>
</dbReference>
<proteinExistence type="predicted"/>
<evidence type="ECO:0000313" key="2">
    <source>
        <dbReference type="Proteomes" id="UP000290092"/>
    </source>
</evidence>
<reference evidence="1 2" key="1">
    <citation type="submission" date="2017-09" db="EMBL/GenBank/DDBJ databases">
        <title>Genomics of the genus Arcobacter.</title>
        <authorList>
            <person name="Perez-Cataluna A."/>
            <person name="Figueras M.J."/>
            <person name="Salas-Masso N."/>
        </authorList>
    </citation>
    <scope>NUCLEOTIDE SEQUENCE [LARGE SCALE GENOMIC DNA]</scope>
    <source>
        <strain evidence="1 2">CECT 7386</strain>
    </source>
</reference>
<sequence length="683" mass="81229">MIKNPFENTKASYMSNEEILSYWTDINNQTIISTEQEEVDNTELEIQNYHYIMNPRLSLPIFILGSKGSGKTHLLRYFSLELQEKDAEDNHISLLEQIKKDQYLGILFTSSSFEFQMFQNDGDSNSVYIYYSNLVFIEVFFVHCNKLFECINDKEHEKKLLAQLAPLFFPRFRENIINISNLQKFLEFITDTRMNLEEEILMSKANKAYTPNYKFLFNPAPSFFQKVIKYTFSNTIDLKDIHILFMIDEFENFDEYQQKYINTCLRHPEYPDYLSIRICGRLYSIKTDETFDDNEPLMEGAEKKTSILDKVLSSNNRSGFTNYASQLAINRIRENIKTDLESNDFLKLFKDLDRENYFYNILNSSQKDNEVFSKKLISYLEQEGFVKTQIHNIIKKLFIKENLFLSKLNFLLLYKSWYKSPDLIKRSTEIQKSLQNLLNNKKNFHQTQIDHHGVDMLYQVYKDTKNLYNYCGFDSIINMSEANPRNYLTILSNLHRHCTFKNINMFEGDEIPITLQNKAMRETSEWFWNDIHKYKNLIDNKIFFVLERLCHFFRLHRISDKPVEKTLISFSFDINSINKDILKIIDDAVKHSIFIEQSSGKKTKNEHSIIKQYSINAMFSPKWDLPLQIGGTIELKKEEIHALFDEDKKSWERYRDIRLSRYNYPFKDKTSNSLFDTVIGIEK</sequence>
<gene>
    <name evidence="1" type="ORF">CP985_00390</name>
</gene>
<comment type="caution">
    <text evidence="1">The sequence shown here is derived from an EMBL/GenBank/DDBJ whole genome shotgun (WGS) entry which is preliminary data.</text>
</comment>
<accession>A0AAX2AJ98</accession>
<name>A0AAX2AJ98_9BACT</name>
<protein>
    <submittedName>
        <fullName evidence="1">Uncharacterized protein</fullName>
    </submittedName>
</protein>
<evidence type="ECO:0000313" key="1">
    <source>
        <dbReference type="EMBL" id="RXK17102.1"/>
    </source>
</evidence>
<dbReference type="AlphaFoldDB" id="A0AAX2AJ98"/>
<dbReference type="InterPro" id="IPR056955">
    <property type="entry name" value="ORC-CDC6-like"/>
</dbReference>
<dbReference type="Proteomes" id="UP000290092">
    <property type="component" value="Unassembled WGS sequence"/>
</dbReference>
<dbReference type="KEGG" id="amyt:AMYT_2670"/>
<dbReference type="InterPro" id="IPR027417">
    <property type="entry name" value="P-loop_NTPase"/>
</dbReference>
<dbReference type="EMBL" id="NXID01000001">
    <property type="protein sequence ID" value="RXK17102.1"/>
    <property type="molecule type" value="Genomic_DNA"/>
</dbReference>